<comment type="caution">
    <text evidence="1">The sequence shown here is derived from an EMBL/GenBank/DDBJ whole genome shotgun (WGS) entry which is preliminary data.</text>
</comment>
<evidence type="ECO:0000313" key="2">
    <source>
        <dbReference type="EMBL" id="OCI29370.1"/>
    </source>
</evidence>
<protein>
    <recommendedName>
        <fullName evidence="5">Polyketide cyclase / dehydrase and lipid transport</fullName>
    </recommendedName>
</protein>
<organism evidence="1 3">
    <name type="scientific">Oerskovia enterophila</name>
    <dbReference type="NCBI Taxonomy" id="43678"/>
    <lineage>
        <taxon>Bacteria</taxon>
        <taxon>Bacillati</taxon>
        <taxon>Actinomycetota</taxon>
        <taxon>Actinomycetes</taxon>
        <taxon>Micrococcales</taxon>
        <taxon>Cellulomonadaceae</taxon>
        <taxon>Oerskovia</taxon>
    </lineage>
</organism>
<dbReference type="Gene3D" id="3.30.530.20">
    <property type="match status" value="1"/>
</dbReference>
<dbReference type="EMBL" id="MAQA01000081">
    <property type="protein sequence ID" value="OCI29370.1"/>
    <property type="molecule type" value="Genomic_DNA"/>
</dbReference>
<dbReference type="PATRIC" id="fig|43678.3.peg.103"/>
<dbReference type="RefSeq" id="WP_068627688.1">
    <property type="nucleotide sequence ID" value="NZ_LRIE01000021.1"/>
</dbReference>
<gene>
    <name evidence="2" type="ORF">OERS_39410</name>
    <name evidence="1" type="ORF">OJAG_00930</name>
</gene>
<dbReference type="InterPro" id="IPR023393">
    <property type="entry name" value="START-like_dom_sf"/>
</dbReference>
<dbReference type="EMBL" id="LRIE01000021">
    <property type="protein sequence ID" value="KZM37195.1"/>
    <property type="molecule type" value="Genomic_DNA"/>
</dbReference>
<dbReference type="OrthoDB" id="3837807at2"/>
<keyword evidence="4" id="KW-1185">Reference proteome</keyword>
<dbReference type="SUPFAM" id="SSF55961">
    <property type="entry name" value="Bet v1-like"/>
    <property type="match status" value="1"/>
</dbReference>
<name>A0A163T7I9_9CELL</name>
<evidence type="ECO:0008006" key="5">
    <source>
        <dbReference type="Google" id="ProtNLM"/>
    </source>
</evidence>
<evidence type="ECO:0000313" key="3">
    <source>
        <dbReference type="Proteomes" id="UP000076447"/>
    </source>
</evidence>
<dbReference type="STRING" id="43678.OJAG_00930"/>
<evidence type="ECO:0000313" key="4">
    <source>
        <dbReference type="Proteomes" id="UP000093412"/>
    </source>
</evidence>
<dbReference type="InterPro" id="IPR019587">
    <property type="entry name" value="Polyketide_cyclase/dehydratase"/>
</dbReference>
<dbReference type="AlphaFoldDB" id="A0A163T7I9"/>
<reference evidence="2 4" key="2">
    <citation type="submission" date="2016-06" db="EMBL/GenBank/DDBJ databases">
        <title>Genome sequence of Oerskovia enterophila DSM 43852.</title>
        <authorList>
            <person name="Poehlein A."/>
            <person name="Jag V."/>
            <person name="Bengelsdorf F.R."/>
            <person name="Daniel R."/>
            <person name="Duerre P."/>
        </authorList>
    </citation>
    <scope>NUCLEOTIDE SEQUENCE [LARGE SCALE GENOMIC DNA]</scope>
    <source>
        <strain evidence="2 4">DSM 43852</strain>
    </source>
</reference>
<dbReference type="Proteomes" id="UP000076447">
    <property type="component" value="Unassembled WGS sequence"/>
</dbReference>
<dbReference type="Proteomes" id="UP000093412">
    <property type="component" value="Unassembled WGS sequence"/>
</dbReference>
<evidence type="ECO:0000313" key="1">
    <source>
        <dbReference type="EMBL" id="KZM37195.1"/>
    </source>
</evidence>
<proteinExistence type="predicted"/>
<sequence>MVTRRSTQTVGDDAVVAATGQPRAAWFELLDAQGATGWTHTRIATWLVEDQGVDAWWAQSLTVAYEQERGLRAPGQRADGTFDVSVTRTVDATPAAVYALVSDDGARAAWLAPALAEVGVAGDLDVVGRTIDRSVRLRWPNEAVGGATGRARRVLLSFDAANPGVAGGSRTRVAVSYSGVPTVDEVAPLKEFWKGRLDALAALL</sequence>
<dbReference type="Pfam" id="PF10604">
    <property type="entry name" value="Polyketide_cyc2"/>
    <property type="match status" value="1"/>
</dbReference>
<reference evidence="1 3" key="1">
    <citation type="submission" date="2016-01" db="EMBL/GenBank/DDBJ databases">
        <title>Genome sequence of Oerskovia enterophila VJag, an agar and cellulose degrading bacterium.</title>
        <authorList>
            <person name="Poehlein A."/>
            <person name="Jag V."/>
            <person name="Bengelsdorf F."/>
            <person name="Duerre P."/>
            <person name="Daniel R."/>
        </authorList>
    </citation>
    <scope>NUCLEOTIDE SEQUENCE [LARGE SCALE GENOMIC DNA]</scope>
    <source>
        <strain evidence="1 3">VJag</strain>
    </source>
</reference>
<accession>A0A163T7I9</accession>